<reference evidence="2" key="2">
    <citation type="journal article" date="2014" name="PLoS ONE">
        <title>Genome and Transcriptome Analysis of the Fungal Pathogen Fusarium oxysporum f. sp. cubense Causing Banana Vascular Wilt Disease.</title>
        <authorList>
            <person name="Guo L."/>
            <person name="Han L."/>
            <person name="Yang L."/>
            <person name="Zeng H."/>
            <person name="Fan D."/>
            <person name="Zhu Y."/>
            <person name="Feng Y."/>
            <person name="Wang G."/>
            <person name="Peng C."/>
            <person name="Jiang X."/>
            <person name="Zhou D."/>
            <person name="Ni P."/>
            <person name="Liang C."/>
            <person name="Liu L."/>
            <person name="Wang J."/>
            <person name="Mao C."/>
            <person name="Fang X."/>
            <person name="Peng M."/>
            <person name="Huang J."/>
        </authorList>
    </citation>
    <scope>NUCLEOTIDE SEQUENCE [LARGE SCALE GENOMIC DNA]</scope>
    <source>
        <strain evidence="2">race 1</strain>
    </source>
</reference>
<accession>N4UC85</accession>
<proteinExistence type="predicted"/>
<evidence type="ECO:0000313" key="1">
    <source>
        <dbReference type="EMBL" id="ENH66416.1"/>
    </source>
</evidence>
<reference evidence="2" key="1">
    <citation type="submission" date="2012-09" db="EMBL/GenBank/DDBJ databases">
        <title>Genome sequencing and comparative transcriptomics of race 1 and race 4 of banana pathogen: Fusarium oxysporum f. sp. cubense.</title>
        <authorList>
            <person name="Fang X."/>
            <person name="Huang J."/>
        </authorList>
    </citation>
    <scope>NUCLEOTIDE SEQUENCE [LARGE SCALE GENOMIC DNA]</scope>
    <source>
        <strain evidence="2">race 1</strain>
    </source>
</reference>
<feature type="non-terminal residue" evidence="1">
    <location>
        <position position="1"/>
    </location>
</feature>
<dbReference type="HOGENOM" id="CLU_2558323_0_0_1"/>
<protein>
    <submittedName>
        <fullName evidence="1">Uncharacterized protein</fullName>
    </submittedName>
</protein>
<dbReference type="VEuPathDB" id="FungiDB:FOC1_g10000031"/>
<name>N4UC85_FUSC1</name>
<sequence>LALIFFLQPTSKATLLPTPAACLNHPLRKKLNRLKEKLIRGANPSRRERKFIKALRLGSLYDKWLEAIRGQAKRVLKKTQPR</sequence>
<dbReference type="AlphaFoldDB" id="N4UC85"/>
<dbReference type="Proteomes" id="UP000016928">
    <property type="component" value="Unassembled WGS sequence"/>
</dbReference>
<evidence type="ECO:0000313" key="2">
    <source>
        <dbReference type="Proteomes" id="UP000016928"/>
    </source>
</evidence>
<dbReference type="OrthoDB" id="5069851at2759"/>
<dbReference type="EMBL" id="KB730413">
    <property type="protein sequence ID" value="ENH66416.1"/>
    <property type="molecule type" value="Genomic_DNA"/>
</dbReference>
<organism evidence="1 2">
    <name type="scientific">Fusarium oxysporum f. sp. cubense (strain race 1)</name>
    <name type="common">Panama disease fungus</name>
    <dbReference type="NCBI Taxonomy" id="1229664"/>
    <lineage>
        <taxon>Eukaryota</taxon>
        <taxon>Fungi</taxon>
        <taxon>Dikarya</taxon>
        <taxon>Ascomycota</taxon>
        <taxon>Pezizomycotina</taxon>
        <taxon>Sordariomycetes</taxon>
        <taxon>Hypocreomycetidae</taxon>
        <taxon>Hypocreales</taxon>
        <taxon>Nectriaceae</taxon>
        <taxon>Fusarium</taxon>
        <taxon>Fusarium oxysporum species complex</taxon>
    </lineage>
</organism>
<gene>
    <name evidence="1" type="ORF">FOC1_g10000031</name>
</gene>